<protein>
    <recommendedName>
        <fullName evidence="4">N-acetyltransferase domain-containing protein</fullName>
    </recommendedName>
</protein>
<evidence type="ECO:0000256" key="2">
    <source>
        <dbReference type="SAM" id="MobiDB-lite"/>
    </source>
</evidence>
<accession>A0A498I7F1</accession>
<keyword evidence="3" id="KW-1133">Transmembrane helix</keyword>
<dbReference type="CDD" id="cd04301">
    <property type="entry name" value="NAT_SF"/>
    <property type="match status" value="1"/>
</dbReference>
<organism evidence="5 6">
    <name type="scientific">Malus domestica</name>
    <name type="common">Apple</name>
    <name type="synonym">Pyrus malus</name>
    <dbReference type="NCBI Taxonomy" id="3750"/>
    <lineage>
        <taxon>Eukaryota</taxon>
        <taxon>Viridiplantae</taxon>
        <taxon>Streptophyta</taxon>
        <taxon>Embryophyta</taxon>
        <taxon>Tracheophyta</taxon>
        <taxon>Spermatophyta</taxon>
        <taxon>Magnoliopsida</taxon>
        <taxon>eudicotyledons</taxon>
        <taxon>Gunneridae</taxon>
        <taxon>Pentapetalae</taxon>
        <taxon>rosids</taxon>
        <taxon>fabids</taxon>
        <taxon>Rosales</taxon>
        <taxon>Rosaceae</taxon>
        <taxon>Amygdaloideae</taxon>
        <taxon>Maleae</taxon>
        <taxon>Malus</taxon>
    </lineage>
</organism>
<comment type="caution">
    <text evidence="5">The sequence shown here is derived from an EMBL/GenBank/DDBJ whole genome shotgun (WGS) entry which is preliminary data.</text>
</comment>
<evidence type="ECO:0000313" key="6">
    <source>
        <dbReference type="Proteomes" id="UP000290289"/>
    </source>
</evidence>
<feature type="compositionally biased region" description="Low complexity" evidence="2">
    <location>
        <begin position="185"/>
        <end position="224"/>
    </location>
</feature>
<dbReference type="PANTHER" id="PTHR47489:SF2">
    <property type="entry name" value="GCN5-RELATED N-ACETYLTRANSFERASE 5, CHLOROPLASTIC"/>
    <property type="match status" value="1"/>
</dbReference>
<evidence type="ECO:0000313" key="5">
    <source>
        <dbReference type="EMBL" id="RXH79668.1"/>
    </source>
</evidence>
<feature type="coiled-coil region" evidence="1">
    <location>
        <begin position="319"/>
        <end position="350"/>
    </location>
</feature>
<dbReference type="STRING" id="3750.A0A498I7F1"/>
<gene>
    <name evidence="5" type="ORF">DVH24_040815</name>
</gene>
<dbReference type="Proteomes" id="UP000290289">
    <property type="component" value="Chromosome 13"/>
</dbReference>
<proteinExistence type="predicted"/>
<reference evidence="5 6" key="1">
    <citation type="submission" date="2018-10" db="EMBL/GenBank/DDBJ databases">
        <title>A high-quality apple genome assembly.</title>
        <authorList>
            <person name="Hu J."/>
        </authorList>
    </citation>
    <scope>NUCLEOTIDE SEQUENCE [LARGE SCALE GENOMIC DNA]</scope>
    <source>
        <strain evidence="6">cv. HFTH1</strain>
        <tissue evidence="5">Young leaf</tissue>
    </source>
</reference>
<dbReference type="InterPro" id="IPR000182">
    <property type="entry name" value="GNAT_dom"/>
</dbReference>
<keyword evidence="1" id="KW-0175">Coiled coil</keyword>
<dbReference type="InterPro" id="IPR016181">
    <property type="entry name" value="Acyl_CoA_acyltransferase"/>
</dbReference>
<evidence type="ECO:0000256" key="1">
    <source>
        <dbReference type="SAM" id="Coils"/>
    </source>
</evidence>
<evidence type="ECO:0000259" key="4">
    <source>
        <dbReference type="PROSITE" id="PS51186"/>
    </source>
</evidence>
<evidence type="ECO:0000256" key="3">
    <source>
        <dbReference type="SAM" id="Phobius"/>
    </source>
</evidence>
<dbReference type="EMBL" id="RDQH01000339">
    <property type="protein sequence ID" value="RXH79668.1"/>
    <property type="molecule type" value="Genomic_DNA"/>
</dbReference>
<feature type="region of interest" description="Disordered" evidence="2">
    <location>
        <begin position="184"/>
        <end position="224"/>
    </location>
</feature>
<keyword evidence="3" id="KW-0472">Membrane</keyword>
<dbReference type="GO" id="GO:0016747">
    <property type="term" value="F:acyltransferase activity, transferring groups other than amino-acyl groups"/>
    <property type="evidence" value="ECO:0007669"/>
    <property type="project" value="InterPro"/>
</dbReference>
<dbReference type="PROSITE" id="PS51186">
    <property type="entry name" value="GNAT"/>
    <property type="match status" value="1"/>
</dbReference>
<dbReference type="Gene3D" id="3.40.630.30">
    <property type="match status" value="1"/>
</dbReference>
<dbReference type="SUPFAM" id="SSF55729">
    <property type="entry name" value="Acyl-CoA N-acyltransferases (Nat)"/>
    <property type="match status" value="1"/>
</dbReference>
<keyword evidence="3" id="KW-0812">Transmembrane</keyword>
<name>A0A498I7F1_MALDO</name>
<dbReference type="Pfam" id="PF00583">
    <property type="entry name" value="Acetyltransf_1"/>
    <property type="match status" value="1"/>
</dbReference>
<sequence>MGTTTSPFKDQYHHSSSLAKKLLPYAIYVLLPIAVIRLYLYTPSPSLSSTDHLPHSTEITISTSSSSYSSSPSPLPPISSSQVCVVVMKLREGQRRGRQSASIKQASATVLLSHLLSMAATVPLSFSLDPQQYHQHQHHCHLFSATHHFKPHQSIPFTPSTSSTILPKYPLSIFPKSDRFAFKASSSPSHSPTTTTVTTTAADSTTTDSTTITTDSDTTTSTTSSFLEYPLRTGKFLSSEELEQLKLLEDFRYYQELESGSMWVRVMRPEELDITVGLLAESFAESMLLPSGYVSVLGYLVKQYLFERMELLPNTATLIAFYRRRKEEGKEEEEQQLEEVEEEDEVELLAGTVEVCFNKKGAVASPPTPTPPKNSPYISNMAVKKSLRRRGIGWHLLKASEELISQMSFSREVYLHCRMIDTAPFNMYKKAGYDIVETDTILVLLLLQRRKHLMCKKLPVLTNFSESDTFCSQEELTP</sequence>
<feature type="domain" description="N-acetyltransferase" evidence="4">
    <location>
        <begin position="309"/>
        <end position="459"/>
    </location>
</feature>
<dbReference type="AlphaFoldDB" id="A0A498I7F1"/>
<feature type="transmembrane region" description="Helical" evidence="3">
    <location>
        <begin position="22"/>
        <end position="40"/>
    </location>
</feature>
<keyword evidence="6" id="KW-1185">Reference proteome</keyword>
<dbReference type="PANTHER" id="PTHR47489">
    <property type="entry name" value="ACYL-COA N-ACYLTRANSFERASES (NAT) SUPERFAMILY PROTEIN"/>
    <property type="match status" value="1"/>
</dbReference>